<evidence type="ECO:0000259" key="1">
    <source>
        <dbReference type="Pfam" id="PF03572"/>
    </source>
</evidence>
<sequence>MKAPLSKLLIPLLIAIASGCGGNASHQESHSMFADTLAKNMLTVNSMQKDLTVLWAAIKELHPGYGFYTPTAQLQQAYRNVYDGLKTPLSESQFMDAVYPFLCQLRCGHTQLKHSANYKPTANEKLPHLPFYVLIQQHKVWITTHQAPELHTGDELMEMNGIPVSQMVDHGYNLYCGDGYNETFKELFLSEYDGFEDVCNKYYHWQPPYQLKLRTSKGELKVIKVDAAENGKELQAEPQQTVDNFVGWTVAAEIENSRLRFQKKSSTAWFQVTPFAYTDSTLYQKAFALIKQEEIRNLVLDVRHNTGGDIRVATRLLAYLADGDFNIVAEVKSRFTDPAASPFAQYFDAEITKGFKDGFKVEGKSGEWHHVTVTPEFGQLYGPFNPVKKNHFDGKLIVLIDGATFSSGALFTAALKAQNKNVKFIGRETAGSEEGCNGMTVQRLTLPNSKIIVDFPWMRVVSVAKQASRGRGIIPDYIINYTPQDVVSNNDLDLKKAMSLVR</sequence>
<dbReference type="PANTHER" id="PTHR32060">
    <property type="entry name" value="TAIL-SPECIFIC PROTEASE"/>
    <property type="match status" value="1"/>
</dbReference>
<dbReference type="EMBL" id="JSYN01000011">
    <property type="protein sequence ID" value="KIA94104.1"/>
    <property type="molecule type" value="Genomic_DNA"/>
</dbReference>
<evidence type="ECO:0000313" key="2">
    <source>
        <dbReference type="EMBL" id="KIA94104.1"/>
    </source>
</evidence>
<dbReference type="InterPro" id="IPR029045">
    <property type="entry name" value="ClpP/crotonase-like_dom_sf"/>
</dbReference>
<dbReference type="InterPro" id="IPR005151">
    <property type="entry name" value="Tail-specific_protease"/>
</dbReference>
<proteinExistence type="predicted"/>
<gene>
    <name evidence="2" type="ORF">OC25_10950</name>
</gene>
<dbReference type="GO" id="GO:0006508">
    <property type="term" value="P:proteolysis"/>
    <property type="evidence" value="ECO:0007669"/>
    <property type="project" value="InterPro"/>
</dbReference>
<dbReference type="GO" id="GO:0004175">
    <property type="term" value="F:endopeptidase activity"/>
    <property type="evidence" value="ECO:0007669"/>
    <property type="project" value="TreeGrafter"/>
</dbReference>
<dbReference type="RefSeq" id="WP_039475670.1">
    <property type="nucleotide sequence ID" value="NZ_JSYN01000011.1"/>
</dbReference>
<dbReference type="PANTHER" id="PTHR32060:SF30">
    <property type="entry name" value="CARBOXY-TERMINAL PROCESSING PROTEASE CTPA"/>
    <property type="match status" value="1"/>
</dbReference>
<dbReference type="SUPFAM" id="SSF52096">
    <property type="entry name" value="ClpP/crotonase"/>
    <property type="match status" value="1"/>
</dbReference>
<feature type="domain" description="Tail specific protease" evidence="1">
    <location>
        <begin position="271"/>
        <end position="478"/>
    </location>
</feature>
<dbReference type="GO" id="GO:0008236">
    <property type="term" value="F:serine-type peptidase activity"/>
    <property type="evidence" value="ECO:0007669"/>
    <property type="project" value="InterPro"/>
</dbReference>
<protein>
    <recommendedName>
        <fullName evidence="1">Tail specific protease domain-containing protein</fullName>
    </recommendedName>
</protein>
<keyword evidence="3" id="KW-1185">Reference proteome</keyword>
<dbReference type="GO" id="GO:0030288">
    <property type="term" value="C:outer membrane-bounded periplasmic space"/>
    <property type="evidence" value="ECO:0007669"/>
    <property type="project" value="TreeGrafter"/>
</dbReference>
<dbReference type="AlphaFoldDB" id="A0A0C1G235"/>
<dbReference type="Proteomes" id="UP000031246">
    <property type="component" value="Unassembled WGS sequence"/>
</dbReference>
<name>A0A0C1G235_9SPHI</name>
<dbReference type="Gene3D" id="3.90.226.10">
    <property type="entry name" value="2-enoyl-CoA Hydratase, Chain A, domain 1"/>
    <property type="match status" value="1"/>
</dbReference>
<dbReference type="PROSITE" id="PS51257">
    <property type="entry name" value="PROKAR_LIPOPROTEIN"/>
    <property type="match status" value="1"/>
</dbReference>
<dbReference type="GO" id="GO:0007165">
    <property type="term" value="P:signal transduction"/>
    <property type="evidence" value="ECO:0007669"/>
    <property type="project" value="TreeGrafter"/>
</dbReference>
<reference evidence="2 3" key="1">
    <citation type="submission" date="2014-10" db="EMBL/GenBank/DDBJ databases">
        <title>Pedobacter Kyungheensis.</title>
        <authorList>
            <person name="Anderson B.M."/>
            <person name="Newman J.D."/>
        </authorList>
    </citation>
    <scope>NUCLEOTIDE SEQUENCE [LARGE SCALE GENOMIC DNA]</scope>
    <source>
        <strain evidence="2 3">KACC 16221</strain>
    </source>
</reference>
<organism evidence="2 3">
    <name type="scientific">Pedobacter kyungheensis</name>
    <dbReference type="NCBI Taxonomy" id="1069985"/>
    <lineage>
        <taxon>Bacteria</taxon>
        <taxon>Pseudomonadati</taxon>
        <taxon>Bacteroidota</taxon>
        <taxon>Sphingobacteriia</taxon>
        <taxon>Sphingobacteriales</taxon>
        <taxon>Sphingobacteriaceae</taxon>
        <taxon>Pedobacter</taxon>
    </lineage>
</organism>
<comment type="caution">
    <text evidence="2">The sequence shown here is derived from an EMBL/GenBank/DDBJ whole genome shotgun (WGS) entry which is preliminary data.</text>
</comment>
<evidence type="ECO:0000313" key="3">
    <source>
        <dbReference type="Proteomes" id="UP000031246"/>
    </source>
</evidence>
<dbReference type="OrthoDB" id="5480566at2"/>
<dbReference type="Pfam" id="PF03572">
    <property type="entry name" value="Peptidase_S41"/>
    <property type="match status" value="1"/>
</dbReference>
<accession>A0A0C1G235</accession>